<dbReference type="PANTHER" id="PTHR12151:SF25">
    <property type="entry name" value="LINALOOL DEHYDRATASE_ISOMERASE DOMAIN-CONTAINING PROTEIN"/>
    <property type="match status" value="1"/>
</dbReference>
<protein>
    <recommendedName>
        <fullName evidence="6">Electron transporter SenC</fullName>
    </recommendedName>
</protein>
<dbReference type="PATRIC" id="fig|270351.6.peg.7640"/>
<feature type="binding site" evidence="2">
    <location>
        <position position="71"/>
    </location>
    <ligand>
        <name>Cu cation</name>
        <dbReference type="ChEBI" id="CHEBI:23378"/>
    </ligand>
</feature>
<evidence type="ECO:0008006" key="6">
    <source>
        <dbReference type="Google" id="ProtNLM"/>
    </source>
</evidence>
<evidence type="ECO:0000313" key="4">
    <source>
        <dbReference type="EMBL" id="KMO34926.1"/>
    </source>
</evidence>
<feature type="disulfide bond" description="Redox-active" evidence="3">
    <location>
        <begin position="71"/>
        <end position="75"/>
    </location>
</feature>
<keyword evidence="2" id="KW-0186">Copper</keyword>
<reference evidence="4 5" key="1">
    <citation type="submission" date="2015-03" db="EMBL/GenBank/DDBJ databases">
        <title>Genome sequencing of Methylobacterium aquaticum DSM16371 type strain.</title>
        <authorList>
            <person name="Chaudhry V."/>
            <person name="Patil P.B."/>
        </authorList>
    </citation>
    <scope>NUCLEOTIDE SEQUENCE [LARGE SCALE GENOMIC DNA]</scope>
    <source>
        <strain evidence="4 5">DSM 16371</strain>
    </source>
</reference>
<dbReference type="InterPro" id="IPR036249">
    <property type="entry name" value="Thioredoxin-like_sf"/>
</dbReference>
<sequence>MTPVSSRVRRLGRGLTVAILLCGGSAVGSPGGSPAFAWSAGHGLVDQTGRAVDEARFAGRLRLVYFGYTRCPDLCPTTLMTVTQALDTLPPVLLARLVPVLVAADPERDGPAVLAAYLDTFHPTIVAVTGPVAVIDSLAAAYAAPIRRHDGIVDHPADLFLLGPSGGLMTRIPATITPDALAETLRSALSRQDLAHHDLAR</sequence>
<name>A0A0J6V7K4_9HYPH</name>
<comment type="caution">
    <text evidence="4">The sequence shown here is derived from an EMBL/GenBank/DDBJ whole genome shotgun (WGS) entry which is preliminary data.</text>
</comment>
<dbReference type="Proteomes" id="UP000035929">
    <property type="component" value="Unassembled WGS sequence"/>
</dbReference>
<dbReference type="SUPFAM" id="SSF52833">
    <property type="entry name" value="Thioredoxin-like"/>
    <property type="match status" value="1"/>
</dbReference>
<evidence type="ECO:0000256" key="2">
    <source>
        <dbReference type="PIRSR" id="PIRSR603782-1"/>
    </source>
</evidence>
<keyword evidence="3" id="KW-1015">Disulfide bond</keyword>
<dbReference type="CDD" id="cd02968">
    <property type="entry name" value="SCO"/>
    <property type="match status" value="1"/>
</dbReference>
<dbReference type="InterPro" id="IPR003782">
    <property type="entry name" value="SCO1/SenC"/>
</dbReference>
<comment type="similarity">
    <text evidence="1">Belongs to the SCO1/2 family.</text>
</comment>
<keyword evidence="2" id="KW-0479">Metal-binding</keyword>
<dbReference type="Pfam" id="PF02630">
    <property type="entry name" value="SCO1-SenC"/>
    <property type="match status" value="1"/>
</dbReference>
<dbReference type="RefSeq" id="WP_048464243.1">
    <property type="nucleotide sequence ID" value="NZ_LABX01000096.1"/>
</dbReference>
<gene>
    <name evidence="4" type="ORF">VP06_13235</name>
</gene>
<dbReference type="AlphaFoldDB" id="A0A0J6V7K4"/>
<evidence type="ECO:0000256" key="3">
    <source>
        <dbReference type="PIRSR" id="PIRSR603782-2"/>
    </source>
</evidence>
<accession>A0A0J6V7K4</accession>
<dbReference type="GO" id="GO:0046872">
    <property type="term" value="F:metal ion binding"/>
    <property type="evidence" value="ECO:0007669"/>
    <property type="project" value="UniProtKB-KW"/>
</dbReference>
<dbReference type="PANTHER" id="PTHR12151">
    <property type="entry name" value="ELECTRON TRANSPORT PROTIN SCO1/SENC FAMILY MEMBER"/>
    <property type="match status" value="1"/>
</dbReference>
<feature type="binding site" evidence="2">
    <location>
        <position position="75"/>
    </location>
    <ligand>
        <name>Cu cation</name>
        <dbReference type="ChEBI" id="CHEBI:23378"/>
    </ligand>
</feature>
<proteinExistence type="inferred from homology"/>
<evidence type="ECO:0000313" key="5">
    <source>
        <dbReference type="Proteomes" id="UP000035929"/>
    </source>
</evidence>
<evidence type="ECO:0000256" key="1">
    <source>
        <dbReference type="ARBA" id="ARBA00010996"/>
    </source>
</evidence>
<dbReference type="Gene3D" id="3.40.30.10">
    <property type="entry name" value="Glutaredoxin"/>
    <property type="match status" value="1"/>
</dbReference>
<organism evidence="4 5">
    <name type="scientific">Methylobacterium aquaticum</name>
    <dbReference type="NCBI Taxonomy" id="270351"/>
    <lineage>
        <taxon>Bacteria</taxon>
        <taxon>Pseudomonadati</taxon>
        <taxon>Pseudomonadota</taxon>
        <taxon>Alphaproteobacteria</taxon>
        <taxon>Hyphomicrobiales</taxon>
        <taxon>Methylobacteriaceae</taxon>
        <taxon>Methylobacterium</taxon>
    </lineage>
</organism>
<dbReference type="EMBL" id="LABX01000096">
    <property type="protein sequence ID" value="KMO34926.1"/>
    <property type="molecule type" value="Genomic_DNA"/>
</dbReference>
<feature type="binding site" evidence="2">
    <location>
        <position position="155"/>
    </location>
    <ligand>
        <name>Cu cation</name>
        <dbReference type="ChEBI" id="CHEBI:23378"/>
    </ligand>
</feature>